<dbReference type="GO" id="GO:0008374">
    <property type="term" value="F:O-acyltransferase activity"/>
    <property type="evidence" value="ECO:0007669"/>
    <property type="project" value="TreeGrafter"/>
</dbReference>
<evidence type="ECO:0000256" key="1">
    <source>
        <dbReference type="ARBA" id="ARBA00007274"/>
    </source>
</evidence>
<keyword evidence="2" id="KW-0808">Transferase</keyword>
<evidence type="ECO:0000313" key="4">
    <source>
        <dbReference type="EMBL" id="OGK16099.1"/>
    </source>
</evidence>
<protein>
    <recommendedName>
        <fullName evidence="6">Acetyltransferase</fullName>
    </recommendedName>
</protein>
<dbReference type="Proteomes" id="UP000177208">
    <property type="component" value="Unassembled WGS sequence"/>
</dbReference>
<comment type="caution">
    <text evidence="4">The sequence shown here is derived from an EMBL/GenBank/DDBJ whole genome shotgun (WGS) entry which is preliminary data.</text>
</comment>
<dbReference type="PANTHER" id="PTHR23416:SF23">
    <property type="entry name" value="ACETYLTRANSFERASE C18B11.09C-RELATED"/>
    <property type="match status" value="1"/>
</dbReference>
<keyword evidence="3" id="KW-0677">Repeat</keyword>
<dbReference type="Gene3D" id="2.160.10.10">
    <property type="entry name" value="Hexapeptide repeat proteins"/>
    <property type="match status" value="1"/>
</dbReference>
<dbReference type="InterPro" id="IPR001451">
    <property type="entry name" value="Hexapep"/>
</dbReference>
<proteinExistence type="inferred from homology"/>
<organism evidence="4 5">
    <name type="scientific">Candidatus Roizmanbacteria bacterium RIFCSPHIGHO2_01_FULL_39_12c</name>
    <dbReference type="NCBI Taxonomy" id="1802031"/>
    <lineage>
        <taxon>Bacteria</taxon>
        <taxon>Candidatus Roizmaniibacteriota</taxon>
    </lineage>
</organism>
<dbReference type="InterPro" id="IPR011004">
    <property type="entry name" value="Trimer_LpxA-like_sf"/>
</dbReference>
<dbReference type="GO" id="GO:0005829">
    <property type="term" value="C:cytosol"/>
    <property type="evidence" value="ECO:0007669"/>
    <property type="project" value="TreeGrafter"/>
</dbReference>
<dbReference type="Pfam" id="PF00132">
    <property type="entry name" value="Hexapep"/>
    <property type="match status" value="1"/>
</dbReference>
<evidence type="ECO:0008006" key="6">
    <source>
        <dbReference type="Google" id="ProtNLM"/>
    </source>
</evidence>
<dbReference type="AlphaFoldDB" id="A0A1F7GB15"/>
<reference evidence="4 5" key="1">
    <citation type="journal article" date="2016" name="Nat. Commun.">
        <title>Thousands of microbial genomes shed light on interconnected biogeochemical processes in an aquifer system.</title>
        <authorList>
            <person name="Anantharaman K."/>
            <person name="Brown C.T."/>
            <person name="Hug L.A."/>
            <person name="Sharon I."/>
            <person name="Castelle C.J."/>
            <person name="Probst A.J."/>
            <person name="Thomas B.C."/>
            <person name="Singh A."/>
            <person name="Wilkins M.J."/>
            <person name="Karaoz U."/>
            <person name="Brodie E.L."/>
            <person name="Williams K.H."/>
            <person name="Hubbard S.S."/>
            <person name="Banfield J.F."/>
        </authorList>
    </citation>
    <scope>NUCLEOTIDE SEQUENCE [LARGE SCALE GENOMIC DNA]</scope>
</reference>
<dbReference type="EMBL" id="MFZG01000027">
    <property type="protein sequence ID" value="OGK16099.1"/>
    <property type="molecule type" value="Genomic_DNA"/>
</dbReference>
<gene>
    <name evidence="4" type="ORF">A2774_01720</name>
</gene>
<evidence type="ECO:0000313" key="5">
    <source>
        <dbReference type="Proteomes" id="UP000177208"/>
    </source>
</evidence>
<dbReference type="CDD" id="cd04647">
    <property type="entry name" value="LbH_MAT_like"/>
    <property type="match status" value="1"/>
</dbReference>
<accession>A0A1F7GB15</accession>
<dbReference type="InterPro" id="IPR018357">
    <property type="entry name" value="Hexapep_transf_CS"/>
</dbReference>
<name>A0A1F7GB15_9BACT</name>
<sequence>MILEFLVFLLHLIGLIPSHHLRRLLYRAGGIKIGRGSTIHMGARFYDPHNIEIGEDTIVGEDALLDGRAKLKIGNHVALATGVMIFNSQHEINDKHFSPSNAPVLIEDFVFIGPRVIIQPGVRIGKGAIIAAGAVVSKDVTPLAVVGGVPATVIGERKLKNLHYKLGRARWFR</sequence>
<evidence type="ECO:0000256" key="3">
    <source>
        <dbReference type="ARBA" id="ARBA00022737"/>
    </source>
</evidence>
<comment type="similarity">
    <text evidence="1">Belongs to the transferase hexapeptide repeat family.</text>
</comment>
<evidence type="ECO:0000256" key="2">
    <source>
        <dbReference type="ARBA" id="ARBA00022679"/>
    </source>
</evidence>
<dbReference type="SUPFAM" id="SSF51161">
    <property type="entry name" value="Trimeric LpxA-like enzymes"/>
    <property type="match status" value="1"/>
</dbReference>
<dbReference type="InterPro" id="IPR051159">
    <property type="entry name" value="Hexapeptide_acetyltransf"/>
</dbReference>
<dbReference type="PANTHER" id="PTHR23416">
    <property type="entry name" value="SIALIC ACID SYNTHASE-RELATED"/>
    <property type="match status" value="1"/>
</dbReference>
<dbReference type="PROSITE" id="PS00101">
    <property type="entry name" value="HEXAPEP_TRANSFERASES"/>
    <property type="match status" value="1"/>
</dbReference>